<dbReference type="EMBL" id="CAFBNE010000074">
    <property type="protein sequence ID" value="CAB4960159.1"/>
    <property type="molecule type" value="Genomic_DNA"/>
</dbReference>
<name>A0A6J7L1A7_9ZZZZ</name>
<gene>
    <name evidence="1" type="ORF">UFOPK3772_02145</name>
</gene>
<dbReference type="AlphaFoldDB" id="A0A6J7L1A7"/>
<protein>
    <submittedName>
        <fullName evidence="1">Unannotated protein</fullName>
    </submittedName>
</protein>
<sequence>MRWPVERTNSWLTNFGQLRRNTERHPKQRLGQIALAIALILTVKLIKWAKRWND</sequence>
<proteinExistence type="predicted"/>
<evidence type="ECO:0000313" key="1">
    <source>
        <dbReference type="EMBL" id="CAB4960159.1"/>
    </source>
</evidence>
<accession>A0A6J7L1A7</accession>
<organism evidence="1">
    <name type="scientific">freshwater metagenome</name>
    <dbReference type="NCBI Taxonomy" id="449393"/>
    <lineage>
        <taxon>unclassified sequences</taxon>
        <taxon>metagenomes</taxon>
        <taxon>ecological metagenomes</taxon>
    </lineage>
</organism>
<reference evidence="1" key="1">
    <citation type="submission" date="2020-05" db="EMBL/GenBank/DDBJ databases">
        <authorList>
            <person name="Chiriac C."/>
            <person name="Salcher M."/>
            <person name="Ghai R."/>
            <person name="Kavagutti S V."/>
        </authorList>
    </citation>
    <scope>NUCLEOTIDE SEQUENCE</scope>
</reference>